<evidence type="ECO:0000313" key="6">
    <source>
        <dbReference type="Proteomes" id="UP000052232"/>
    </source>
</evidence>
<dbReference type="GO" id="GO:0003700">
    <property type="term" value="F:DNA-binding transcription factor activity"/>
    <property type="evidence" value="ECO:0007669"/>
    <property type="project" value="TreeGrafter"/>
</dbReference>
<dbReference type="InterPro" id="IPR009057">
    <property type="entry name" value="Homeodomain-like_sf"/>
</dbReference>
<comment type="caution">
    <text evidence="5">The sequence shown here is derived from an EMBL/GenBank/DDBJ whole genome shotgun (WGS) entry which is preliminary data.</text>
</comment>
<evidence type="ECO:0000256" key="1">
    <source>
        <dbReference type="ARBA" id="ARBA00023125"/>
    </source>
</evidence>
<dbReference type="Gene3D" id="1.10.10.60">
    <property type="entry name" value="Homeodomain-like"/>
    <property type="match status" value="1"/>
</dbReference>
<dbReference type="AlphaFoldDB" id="A0A0J7XUC4"/>
<evidence type="ECO:0000259" key="4">
    <source>
        <dbReference type="PROSITE" id="PS50977"/>
    </source>
</evidence>
<reference evidence="5 6" key="1">
    <citation type="journal article" date="2015" name="G3 (Bethesda)">
        <title>Insights into Ongoing Evolution of the Hexachlorocyclohexane Catabolic Pathway from Comparative Genomics of Ten Sphingomonadaceae Strains.</title>
        <authorList>
            <person name="Pearce S.L."/>
            <person name="Oakeshott J.G."/>
            <person name="Pandey G."/>
        </authorList>
    </citation>
    <scope>NUCLEOTIDE SEQUENCE [LARGE SCALE GENOMIC DNA]</scope>
    <source>
        <strain evidence="5 6">LL01</strain>
    </source>
</reference>
<keyword evidence="6" id="KW-1185">Reference proteome</keyword>
<dbReference type="GO" id="GO:0000976">
    <property type="term" value="F:transcription cis-regulatory region binding"/>
    <property type="evidence" value="ECO:0007669"/>
    <property type="project" value="TreeGrafter"/>
</dbReference>
<dbReference type="Proteomes" id="UP000052232">
    <property type="component" value="Unassembled WGS sequence"/>
</dbReference>
<evidence type="ECO:0000313" key="5">
    <source>
        <dbReference type="EMBL" id="KMS54648.1"/>
    </source>
</evidence>
<dbReference type="PROSITE" id="PS50977">
    <property type="entry name" value="HTH_TETR_2"/>
    <property type="match status" value="1"/>
</dbReference>
<dbReference type="Gene3D" id="1.10.357.10">
    <property type="entry name" value="Tetracycline Repressor, domain 2"/>
    <property type="match status" value="1"/>
</dbReference>
<dbReference type="PATRIC" id="fig|1420583.3.peg.2953"/>
<proteinExistence type="predicted"/>
<keyword evidence="1 2" id="KW-0238">DNA-binding</keyword>
<dbReference type="InterPro" id="IPR036271">
    <property type="entry name" value="Tet_transcr_reg_TetR-rel_C_sf"/>
</dbReference>
<organism evidence="5 6">
    <name type="scientific">Sphingobium cupriresistens LL01</name>
    <dbReference type="NCBI Taxonomy" id="1420583"/>
    <lineage>
        <taxon>Bacteria</taxon>
        <taxon>Pseudomonadati</taxon>
        <taxon>Pseudomonadota</taxon>
        <taxon>Alphaproteobacteria</taxon>
        <taxon>Sphingomonadales</taxon>
        <taxon>Sphingomonadaceae</taxon>
        <taxon>Sphingobium</taxon>
    </lineage>
</organism>
<feature type="DNA-binding region" description="H-T-H motif" evidence="2">
    <location>
        <begin position="59"/>
        <end position="78"/>
    </location>
</feature>
<dbReference type="EMBL" id="JACT01000003">
    <property type="protein sequence ID" value="KMS54648.1"/>
    <property type="molecule type" value="Genomic_DNA"/>
</dbReference>
<gene>
    <name evidence="5" type="ORF">V473_15780</name>
</gene>
<dbReference type="InterPro" id="IPR050109">
    <property type="entry name" value="HTH-type_TetR-like_transc_reg"/>
</dbReference>
<dbReference type="PANTHER" id="PTHR30055">
    <property type="entry name" value="HTH-TYPE TRANSCRIPTIONAL REGULATOR RUTR"/>
    <property type="match status" value="1"/>
</dbReference>
<dbReference type="PANTHER" id="PTHR30055:SF226">
    <property type="entry name" value="HTH-TYPE TRANSCRIPTIONAL REGULATOR PKSA"/>
    <property type="match status" value="1"/>
</dbReference>
<accession>A0A0J7XUC4</accession>
<feature type="region of interest" description="Disordered" evidence="3">
    <location>
        <begin position="1"/>
        <end position="29"/>
    </location>
</feature>
<sequence length="254" mass="27378">MGQGPARTASERTAFGSQDEGWSTGVMSGRKIERGDQTREKLLIAAVDVFGRVGFDGATTRMLCEKAGANQQAIAYYFGNKDGLYLAAATSIGDGIKDHIAPLRSLVFARVEEARSGTPLGTDEARRLLTEIIQRMAALFVSSRSEPWARFIIREQMQPTTAFRCLYDDLMGPLLNICDHLIGTLLDEDSASEHVRLRTLALVGSVLMFRMGRASVLAALNWETIDDKGLAAVEALVVELVASIAPASSNVGGA</sequence>
<dbReference type="Pfam" id="PF00440">
    <property type="entry name" value="TetR_N"/>
    <property type="match status" value="1"/>
</dbReference>
<dbReference type="PRINTS" id="PR00455">
    <property type="entry name" value="HTHTETR"/>
</dbReference>
<evidence type="ECO:0000256" key="3">
    <source>
        <dbReference type="SAM" id="MobiDB-lite"/>
    </source>
</evidence>
<protein>
    <submittedName>
        <fullName evidence="5">TetR family transcriptional regulator</fullName>
    </submittedName>
</protein>
<name>A0A0J7XUC4_9SPHN</name>
<dbReference type="InterPro" id="IPR015292">
    <property type="entry name" value="Tscrpt_reg_YbiH_C"/>
</dbReference>
<dbReference type="InterPro" id="IPR001647">
    <property type="entry name" value="HTH_TetR"/>
</dbReference>
<evidence type="ECO:0000256" key="2">
    <source>
        <dbReference type="PROSITE-ProRule" id="PRU00335"/>
    </source>
</evidence>
<feature type="domain" description="HTH tetR-type" evidence="4">
    <location>
        <begin position="36"/>
        <end position="96"/>
    </location>
</feature>
<dbReference type="SUPFAM" id="SSF48498">
    <property type="entry name" value="Tetracyclin repressor-like, C-terminal domain"/>
    <property type="match status" value="1"/>
</dbReference>
<dbReference type="STRING" id="1420583.V473_15780"/>
<dbReference type="Pfam" id="PF09209">
    <property type="entry name" value="CecR_C"/>
    <property type="match status" value="1"/>
</dbReference>
<dbReference type="SUPFAM" id="SSF46689">
    <property type="entry name" value="Homeodomain-like"/>
    <property type="match status" value="1"/>
</dbReference>